<evidence type="ECO:0008006" key="2">
    <source>
        <dbReference type="Google" id="ProtNLM"/>
    </source>
</evidence>
<sequence>MSVKVDLNQLARTLADYPCGYLITVGDDYQAHTVAIVPMLRDGILEIGEVGNSTRRNICVHPNATLLWPPAERGGYSLIVDGRGELADDSLRVIPQRAVLHRPAQPNIPTGSGCGGDCLPLGS</sequence>
<accession>A0A1Y5PLX9</accession>
<protein>
    <recommendedName>
        <fullName evidence="2">Pyridoxamine 5'-phosphate oxidase-related FMN-binding protein</fullName>
    </recommendedName>
</protein>
<proteinExistence type="predicted"/>
<dbReference type="EMBL" id="FLQS01000052">
    <property type="protein sequence ID" value="SBS78400.1"/>
    <property type="molecule type" value="Genomic_DNA"/>
</dbReference>
<reference evidence="1" key="1">
    <citation type="submission" date="2016-03" db="EMBL/GenBank/DDBJ databases">
        <authorList>
            <person name="Ploux O."/>
        </authorList>
    </citation>
    <scope>NUCLEOTIDE SEQUENCE</scope>
    <source>
        <strain evidence="1">UC10</strain>
    </source>
</reference>
<evidence type="ECO:0000313" key="1">
    <source>
        <dbReference type="EMBL" id="SBS78400.1"/>
    </source>
</evidence>
<name>A0A1Y5PLX9_9MYCO</name>
<gene>
    <name evidence="1" type="ORF">MHPYR_560046</name>
</gene>
<dbReference type="SUPFAM" id="SSF50475">
    <property type="entry name" value="FMN-binding split barrel"/>
    <property type="match status" value="1"/>
</dbReference>
<organism evidence="1">
    <name type="scientific">uncultured Mycobacterium sp</name>
    <dbReference type="NCBI Taxonomy" id="171292"/>
    <lineage>
        <taxon>Bacteria</taxon>
        <taxon>Bacillati</taxon>
        <taxon>Actinomycetota</taxon>
        <taxon>Actinomycetes</taxon>
        <taxon>Mycobacteriales</taxon>
        <taxon>Mycobacteriaceae</taxon>
        <taxon>Mycobacterium</taxon>
        <taxon>environmental samples</taxon>
    </lineage>
</organism>
<dbReference type="AlphaFoldDB" id="A0A1Y5PLX9"/>